<keyword evidence="1" id="KW-1133">Transmembrane helix</keyword>
<organism evidence="2 3">
    <name type="scientific">Vasconcelosia minhoensis LEGE 07310</name>
    <dbReference type="NCBI Taxonomy" id="915328"/>
    <lineage>
        <taxon>Bacteria</taxon>
        <taxon>Bacillati</taxon>
        <taxon>Cyanobacteriota</taxon>
        <taxon>Cyanophyceae</taxon>
        <taxon>Nodosilineales</taxon>
        <taxon>Cymatolegaceae</taxon>
        <taxon>Vasconcelosia</taxon>
        <taxon>Vasconcelosia minhoensis</taxon>
    </lineage>
</organism>
<reference evidence="2" key="1">
    <citation type="submission" date="2020-10" db="EMBL/GenBank/DDBJ databases">
        <authorList>
            <person name="Castelo-Branco R."/>
            <person name="Eusebio N."/>
            <person name="Adriana R."/>
            <person name="Vieira A."/>
            <person name="Brugerolle De Fraissinette N."/>
            <person name="Rezende De Castro R."/>
            <person name="Schneider M.P."/>
            <person name="Vasconcelos V."/>
            <person name="Leao P.N."/>
        </authorList>
    </citation>
    <scope>NUCLEOTIDE SEQUENCE</scope>
    <source>
        <strain evidence="2">LEGE 07310</strain>
    </source>
</reference>
<keyword evidence="1" id="KW-0812">Transmembrane</keyword>
<evidence type="ECO:0000313" key="3">
    <source>
        <dbReference type="Proteomes" id="UP000636505"/>
    </source>
</evidence>
<dbReference type="AlphaFoldDB" id="A0A8J7DNC2"/>
<dbReference type="RefSeq" id="WP_193907233.1">
    <property type="nucleotide sequence ID" value="NZ_JADEXG010000023.1"/>
</dbReference>
<evidence type="ECO:0000256" key="1">
    <source>
        <dbReference type="SAM" id="Phobius"/>
    </source>
</evidence>
<accession>A0A8J7DNC2</accession>
<protein>
    <submittedName>
        <fullName evidence="2">Uncharacterized protein</fullName>
    </submittedName>
</protein>
<name>A0A8J7DNC2_9CYAN</name>
<dbReference type="Proteomes" id="UP000636505">
    <property type="component" value="Unassembled WGS sequence"/>
</dbReference>
<keyword evidence="3" id="KW-1185">Reference proteome</keyword>
<evidence type="ECO:0000313" key="2">
    <source>
        <dbReference type="EMBL" id="MBE9077930.1"/>
    </source>
</evidence>
<feature type="transmembrane region" description="Helical" evidence="1">
    <location>
        <begin position="32"/>
        <end position="53"/>
    </location>
</feature>
<gene>
    <name evidence="2" type="ORF">IQ241_11605</name>
</gene>
<comment type="caution">
    <text evidence="2">The sequence shown here is derived from an EMBL/GenBank/DDBJ whole genome shotgun (WGS) entry which is preliminary data.</text>
</comment>
<keyword evidence="1" id="KW-0472">Membrane</keyword>
<dbReference type="EMBL" id="JADEXG010000023">
    <property type="protein sequence ID" value="MBE9077930.1"/>
    <property type="molecule type" value="Genomic_DNA"/>
</dbReference>
<proteinExistence type="predicted"/>
<sequence>MSQQSDDSSGWMILERFITIVYAQPISPMIHISSSLSIMLLAVCYLLIIHTVMRLASRAGQRRNP</sequence>